<feature type="domain" description="4'-phosphopantetheinyl transferase" evidence="7">
    <location>
        <begin position="105"/>
        <end position="206"/>
    </location>
</feature>
<dbReference type="PANTHER" id="PTHR12215:SF10">
    <property type="entry name" value="L-AMINOADIPATE-SEMIALDEHYDE DEHYDROGENASE-PHOSPHOPANTETHEINYL TRANSFERASE"/>
    <property type="match status" value="1"/>
</dbReference>
<dbReference type="Gene3D" id="3.90.470.20">
    <property type="entry name" value="4'-phosphopantetheinyl transferase domain"/>
    <property type="match status" value="2"/>
</dbReference>
<evidence type="ECO:0000256" key="6">
    <source>
        <dbReference type="ARBA" id="ARBA00023194"/>
    </source>
</evidence>
<dbReference type="GO" id="GO:0000287">
    <property type="term" value="F:magnesium ion binding"/>
    <property type="evidence" value="ECO:0007669"/>
    <property type="project" value="InterPro"/>
</dbReference>
<reference evidence="9 10" key="1">
    <citation type="submission" date="2018-03" db="EMBL/GenBank/DDBJ databases">
        <title>Aerobic endospore-forming bacteria genome sequencing and assembly.</title>
        <authorList>
            <person name="Cavalcante D.A."/>
            <person name="Driks A."/>
            <person name="Putonti C."/>
            <person name="De-Souza M.T."/>
        </authorList>
    </citation>
    <scope>NUCLEOTIDE SEQUENCE [LARGE SCALE GENOMIC DNA]</scope>
    <source>
        <strain evidence="9 10">SDF0037</strain>
    </source>
</reference>
<dbReference type="SUPFAM" id="SSF56214">
    <property type="entry name" value="4'-phosphopantetheinyl transferase"/>
    <property type="match status" value="2"/>
</dbReference>
<sequence length="235" mass="27589">MIELFAMNINNSICFSTYKQLMQLLPQKKQDKLKKFTRIEDLIRGLFAEILIRNIIIQQKLKNNFQFEFATNPYGKPYLSDVESFYFNLSHSEDWVVCALDSNHIGIDIEKEKSIDITLAKQFFTEKECDYIFSLENYQLNRFFEIWTLKESYIKAIGFGLSLPLNSFSIIKDGIDQTFKIESQFKDIKFYLKNYLIDTNYQIAVCARNYDFPSAIKYVDPEDLVIAALNNSSLK</sequence>
<evidence type="ECO:0000259" key="7">
    <source>
        <dbReference type="Pfam" id="PF01648"/>
    </source>
</evidence>
<dbReference type="NCBIfam" id="TIGR00556">
    <property type="entry name" value="pantethn_trn"/>
    <property type="match status" value="1"/>
</dbReference>
<proteinExistence type="inferred from homology"/>
<gene>
    <name evidence="9" type="ORF">C7Y47_16445</name>
</gene>
<evidence type="ECO:0000256" key="3">
    <source>
        <dbReference type="ARBA" id="ARBA00022679"/>
    </source>
</evidence>
<evidence type="ECO:0000256" key="1">
    <source>
        <dbReference type="ARBA" id="ARBA00001946"/>
    </source>
</evidence>
<keyword evidence="3 9" id="KW-0808">Transferase</keyword>
<dbReference type="Pfam" id="PF22624">
    <property type="entry name" value="AASDHPPT_N"/>
    <property type="match status" value="1"/>
</dbReference>
<accession>A0A544UCS1</accession>
<evidence type="ECO:0000256" key="5">
    <source>
        <dbReference type="ARBA" id="ARBA00022842"/>
    </source>
</evidence>
<keyword evidence="5" id="KW-0460">Magnesium</keyword>
<dbReference type="Proteomes" id="UP000317944">
    <property type="component" value="Unassembled WGS sequence"/>
</dbReference>
<evidence type="ECO:0000256" key="2">
    <source>
        <dbReference type="ARBA" id="ARBA00010990"/>
    </source>
</evidence>
<dbReference type="RefSeq" id="WP_142509760.1">
    <property type="nucleotide sequence ID" value="NZ_SADV01000015.1"/>
</dbReference>
<dbReference type="GO" id="GO:0008897">
    <property type="term" value="F:holo-[acyl-carrier-protein] synthase activity"/>
    <property type="evidence" value="ECO:0007669"/>
    <property type="project" value="InterPro"/>
</dbReference>
<comment type="similarity">
    <text evidence="2">Belongs to the P-Pant transferase superfamily. Gsp/Sfp/HetI/AcpT family.</text>
</comment>
<keyword evidence="6" id="KW-0045">Antibiotic biosynthesis</keyword>
<comment type="caution">
    <text evidence="9">The sequence shown here is derived from an EMBL/GenBank/DDBJ whole genome shotgun (WGS) entry which is preliminary data.</text>
</comment>
<dbReference type="InterPro" id="IPR008278">
    <property type="entry name" value="4-PPantetheinyl_Trfase_dom"/>
</dbReference>
<dbReference type="GO" id="GO:0006633">
    <property type="term" value="P:fatty acid biosynthetic process"/>
    <property type="evidence" value="ECO:0007669"/>
    <property type="project" value="InterPro"/>
</dbReference>
<dbReference type="InterPro" id="IPR004568">
    <property type="entry name" value="Ppantetheine-prot_Trfase_dom"/>
</dbReference>
<dbReference type="GO" id="GO:0005829">
    <property type="term" value="C:cytosol"/>
    <property type="evidence" value="ECO:0007669"/>
    <property type="project" value="TreeGrafter"/>
</dbReference>
<feature type="domain" description="4'-phosphopantetheinyl transferase N-terminal" evidence="8">
    <location>
        <begin position="16"/>
        <end position="99"/>
    </location>
</feature>
<dbReference type="AlphaFoldDB" id="A0A544UCS1"/>
<evidence type="ECO:0000256" key="4">
    <source>
        <dbReference type="ARBA" id="ARBA00022723"/>
    </source>
</evidence>
<protein>
    <submittedName>
        <fullName evidence="9">4'-phosphopantetheinyl transferase superfamily protein</fullName>
    </submittedName>
</protein>
<name>A0A544UCS1_LYSSH</name>
<dbReference type="EMBL" id="SADV01000015">
    <property type="protein sequence ID" value="TQR30075.1"/>
    <property type="molecule type" value="Genomic_DNA"/>
</dbReference>
<dbReference type="InterPro" id="IPR037143">
    <property type="entry name" value="4-PPantetheinyl_Trfase_dom_sf"/>
</dbReference>
<dbReference type="OrthoDB" id="9808281at2"/>
<keyword evidence="4" id="KW-0479">Metal-binding</keyword>
<dbReference type="Pfam" id="PF01648">
    <property type="entry name" value="ACPS"/>
    <property type="match status" value="1"/>
</dbReference>
<evidence type="ECO:0000313" key="10">
    <source>
        <dbReference type="Proteomes" id="UP000317944"/>
    </source>
</evidence>
<evidence type="ECO:0000259" key="8">
    <source>
        <dbReference type="Pfam" id="PF22624"/>
    </source>
</evidence>
<dbReference type="GO" id="GO:0019878">
    <property type="term" value="P:lysine biosynthetic process via aminoadipic acid"/>
    <property type="evidence" value="ECO:0007669"/>
    <property type="project" value="TreeGrafter"/>
</dbReference>
<dbReference type="InterPro" id="IPR055066">
    <property type="entry name" value="AASDHPPT_N"/>
</dbReference>
<organism evidence="9 10">
    <name type="scientific">Lysinibacillus sphaericus</name>
    <name type="common">Bacillus sphaericus</name>
    <dbReference type="NCBI Taxonomy" id="1421"/>
    <lineage>
        <taxon>Bacteria</taxon>
        <taxon>Bacillati</taxon>
        <taxon>Bacillota</taxon>
        <taxon>Bacilli</taxon>
        <taxon>Bacillales</taxon>
        <taxon>Bacillaceae</taxon>
        <taxon>Lysinibacillus</taxon>
    </lineage>
</organism>
<dbReference type="InterPro" id="IPR050559">
    <property type="entry name" value="P-Pant_transferase_sf"/>
</dbReference>
<evidence type="ECO:0000313" key="9">
    <source>
        <dbReference type="EMBL" id="TQR30075.1"/>
    </source>
</evidence>
<dbReference type="PANTHER" id="PTHR12215">
    <property type="entry name" value="PHOSPHOPANTETHEINE TRANSFERASE"/>
    <property type="match status" value="1"/>
</dbReference>
<dbReference type="GO" id="GO:0017000">
    <property type="term" value="P:antibiotic biosynthetic process"/>
    <property type="evidence" value="ECO:0007669"/>
    <property type="project" value="UniProtKB-KW"/>
</dbReference>
<comment type="cofactor">
    <cofactor evidence="1">
        <name>Mg(2+)</name>
        <dbReference type="ChEBI" id="CHEBI:18420"/>
    </cofactor>
</comment>